<dbReference type="Proteomes" id="UP000762676">
    <property type="component" value="Unassembled WGS sequence"/>
</dbReference>
<protein>
    <submittedName>
        <fullName evidence="3">Pericentriolar material 1 protein</fullName>
    </submittedName>
</protein>
<keyword evidence="4" id="KW-1185">Reference proteome</keyword>
<dbReference type="GO" id="GO:0034454">
    <property type="term" value="P:microtubule anchoring at centrosome"/>
    <property type="evidence" value="ECO:0007669"/>
    <property type="project" value="InterPro"/>
</dbReference>
<organism evidence="3 4">
    <name type="scientific">Elysia marginata</name>
    <dbReference type="NCBI Taxonomy" id="1093978"/>
    <lineage>
        <taxon>Eukaryota</taxon>
        <taxon>Metazoa</taxon>
        <taxon>Spiralia</taxon>
        <taxon>Lophotrochozoa</taxon>
        <taxon>Mollusca</taxon>
        <taxon>Gastropoda</taxon>
        <taxon>Heterobranchia</taxon>
        <taxon>Euthyneura</taxon>
        <taxon>Panpulmonata</taxon>
        <taxon>Sacoglossa</taxon>
        <taxon>Placobranchoidea</taxon>
        <taxon>Plakobranchidae</taxon>
        <taxon>Elysia</taxon>
    </lineage>
</organism>
<feature type="compositionally biased region" description="Polar residues" evidence="2">
    <location>
        <begin position="117"/>
        <end position="139"/>
    </location>
</feature>
<reference evidence="3 4" key="1">
    <citation type="journal article" date="2021" name="Elife">
        <title>Chloroplast acquisition without the gene transfer in kleptoplastic sea slugs, Plakobranchus ocellatus.</title>
        <authorList>
            <person name="Maeda T."/>
            <person name="Takahashi S."/>
            <person name="Yoshida T."/>
            <person name="Shimamura S."/>
            <person name="Takaki Y."/>
            <person name="Nagai Y."/>
            <person name="Toyoda A."/>
            <person name="Suzuki Y."/>
            <person name="Arimoto A."/>
            <person name="Ishii H."/>
            <person name="Satoh N."/>
            <person name="Nishiyama T."/>
            <person name="Hasebe M."/>
            <person name="Maruyama T."/>
            <person name="Minagawa J."/>
            <person name="Obokata J."/>
            <person name="Shigenobu S."/>
        </authorList>
    </citation>
    <scope>NUCLEOTIDE SEQUENCE [LARGE SCALE GENOMIC DNA]</scope>
</reference>
<feature type="non-terminal residue" evidence="3">
    <location>
        <position position="996"/>
    </location>
</feature>
<accession>A0AAV4FP13</accession>
<comment type="caution">
    <text evidence="3">The sequence shown here is derived from an EMBL/GenBank/DDBJ whole genome shotgun (WGS) entry which is preliminary data.</text>
</comment>
<feature type="compositionally biased region" description="Polar residues" evidence="2">
    <location>
        <begin position="372"/>
        <end position="389"/>
    </location>
</feature>
<feature type="region of interest" description="Disordered" evidence="2">
    <location>
        <begin position="871"/>
        <end position="996"/>
    </location>
</feature>
<proteinExistence type="predicted"/>
<feature type="compositionally biased region" description="Basic and acidic residues" evidence="2">
    <location>
        <begin position="987"/>
        <end position="996"/>
    </location>
</feature>
<feature type="compositionally biased region" description="Polar residues" evidence="2">
    <location>
        <begin position="622"/>
        <end position="632"/>
    </location>
</feature>
<dbReference type="GO" id="GO:0034451">
    <property type="term" value="C:centriolar satellite"/>
    <property type="evidence" value="ECO:0007669"/>
    <property type="project" value="TreeGrafter"/>
</dbReference>
<dbReference type="AlphaFoldDB" id="A0AAV4FP13"/>
<feature type="region of interest" description="Disordered" evidence="2">
    <location>
        <begin position="29"/>
        <end position="146"/>
    </location>
</feature>
<feature type="region of interest" description="Disordered" evidence="2">
    <location>
        <begin position="424"/>
        <end position="449"/>
    </location>
</feature>
<feature type="coiled-coil region" evidence="1">
    <location>
        <begin position="180"/>
        <end position="217"/>
    </location>
</feature>
<feature type="non-terminal residue" evidence="3">
    <location>
        <position position="1"/>
    </location>
</feature>
<gene>
    <name evidence="3" type="ORF">ElyMa_003881300</name>
</gene>
<feature type="compositionally biased region" description="Acidic residues" evidence="2">
    <location>
        <begin position="284"/>
        <end position="305"/>
    </location>
</feature>
<feature type="compositionally biased region" description="Basic and acidic residues" evidence="2">
    <location>
        <begin position="719"/>
        <end position="735"/>
    </location>
</feature>
<feature type="compositionally biased region" description="Basic and acidic residues" evidence="2">
    <location>
        <begin position="539"/>
        <end position="560"/>
    </location>
</feature>
<dbReference type="PANTHER" id="PTHR14164">
    <property type="entry name" value="PERICENTRIOLAR MATERIAL 1-RELATED"/>
    <property type="match status" value="1"/>
</dbReference>
<feature type="compositionally biased region" description="Basic and acidic residues" evidence="2">
    <location>
        <begin position="306"/>
        <end position="316"/>
    </location>
</feature>
<feature type="region of interest" description="Disordered" evidence="2">
    <location>
        <begin position="517"/>
        <end position="646"/>
    </location>
</feature>
<feature type="compositionally biased region" description="Basic and acidic residues" evidence="2">
    <location>
        <begin position="81"/>
        <end position="91"/>
    </location>
</feature>
<feature type="compositionally biased region" description="Polar residues" evidence="2">
    <location>
        <begin position="697"/>
        <end position="709"/>
    </location>
</feature>
<feature type="compositionally biased region" description="Pro residues" evidence="2">
    <location>
        <begin position="397"/>
        <end position="407"/>
    </location>
</feature>
<feature type="region of interest" description="Disordered" evidence="2">
    <location>
        <begin position="754"/>
        <end position="792"/>
    </location>
</feature>
<feature type="compositionally biased region" description="Acidic residues" evidence="2">
    <location>
        <begin position="910"/>
        <end position="919"/>
    </location>
</feature>
<dbReference type="PANTHER" id="PTHR14164:SF12">
    <property type="entry name" value="PERICENTRIOLAR MATERIAL 1 PROTEIN"/>
    <property type="match status" value="1"/>
</dbReference>
<feature type="coiled-coil region" evidence="1">
    <location>
        <begin position="341"/>
        <end position="368"/>
    </location>
</feature>
<feature type="region of interest" description="Disordered" evidence="2">
    <location>
        <begin position="371"/>
        <end position="412"/>
    </location>
</feature>
<feature type="compositionally biased region" description="Basic and acidic residues" evidence="2">
    <location>
        <begin position="517"/>
        <end position="528"/>
    </location>
</feature>
<dbReference type="GO" id="GO:1905515">
    <property type="term" value="P:non-motile cilium assembly"/>
    <property type="evidence" value="ECO:0007669"/>
    <property type="project" value="TreeGrafter"/>
</dbReference>
<feature type="compositionally biased region" description="Basic and acidic residues" evidence="2">
    <location>
        <begin position="767"/>
        <end position="777"/>
    </location>
</feature>
<dbReference type="GO" id="GO:0071539">
    <property type="term" value="P:protein localization to centrosome"/>
    <property type="evidence" value="ECO:0007669"/>
    <property type="project" value="InterPro"/>
</dbReference>
<feature type="region of interest" description="Disordered" evidence="2">
    <location>
        <begin position="826"/>
        <end position="849"/>
    </location>
</feature>
<evidence type="ECO:0000256" key="2">
    <source>
        <dbReference type="SAM" id="MobiDB-lite"/>
    </source>
</evidence>
<feature type="compositionally biased region" description="Polar residues" evidence="2">
    <location>
        <begin position="754"/>
        <end position="764"/>
    </location>
</feature>
<evidence type="ECO:0000313" key="3">
    <source>
        <dbReference type="EMBL" id="GFR74015.1"/>
    </source>
</evidence>
<evidence type="ECO:0000256" key="1">
    <source>
        <dbReference type="SAM" id="Coils"/>
    </source>
</evidence>
<dbReference type="EMBL" id="BMAT01007915">
    <property type="protein sequence ID" value="GFR74015.1"/>
    <property type="molecule type" value="Genomic_DNA"/>
</dbReference>
<evidence type="ECO:0000313" key="4">
    <source>
        <dbReference type="Proteomes" id="UP000762676"/>
    </source>
</evidence>
<sequence>KKTEDIEKVRRLIRNLQEQEQGYRGLLQNSLQMQDDAGEEGGVQAQSRSGIRMEVKEDSDDDTSVDLEVKTENSETSDNSQESRPRIESKLGMESGEEDDQRERSLLQFPDAHLGASTATTAASPMVGTNTSDNATMSRSPDLDNSLMPAALRVPMQESEEGARAPVDPESPSLQHHELLKILKEKQQQLQALMGRQEELNLKRRETEKKLLQAQARDNKARAALTAVTAGRQYVEKRLASHQAQSLLEAVNATSAAQAAATASAVSAALETGVWNSPGHEQSGDEDNNQADDNDDDEIADDDNNEDRGADGESRVLKSNIVGYPESDDEDNSNVRELGAVSSLPNDLQELRRQLNFLRNEFSLVRSALAPGSSNTQNFRPGPSNIPSRQQKQQREPLPPPPPPPPQVLQQTQQLEDQVPFHPLQANVPSSSRTSGGAGLPPNLQASMNDMAAPTSSAVDSAMATFARLAAEGSNQQQMSTSMDPVMVSEVQEKLRRLKEVRGQLDQLRSLVEYYQDQRDDLEPREPRASSQEGQTKGPRQENSEVHNSRPLQEQDHETEPPAQLEVFMHPQQQQQQHRKQQGRQAAEPGALEGAASFQNMAQLLNLAGADQVDDHSDEENASVSQSESQWSHLGPWDDDPEIQEKVKKLKAAKEKLRQLQDLVAFVQQSPDAARALPDNLGDIANSTEEGEGEAVSQATQTDEPNASVSEGEILSDSNQHRDNTDGLDSTRAELERLRKERAMLLEIQNQLKQIQEQTEGTSVNRGQEERRERQDEQNGDLTKPGQTSNAPVVTFASNDELYSKMRRQRILREELRSKKKELEAIMKKDRNKRQYSRNQDNQSDTVSLNTDTFGITASVDATMATWGGSTVDNLENITEDEDGQERNERSGREEDDEDDGYPSDGIVQVEEEEEENDSDNGTYTIEADARQRRNLRTTSTGAAGGMGIGARPKTSRGRQTYPQPSYGEKNTKKFPRKQTSKRSKGNQREYRLRQE</sequence>
<keyword evidence="1" id="KW-0175">Coiled coil</keyword>
<dbReference type="GO" id="GO:0036064">
    <property type="term" value="C:ciliary basal body"/>
    <property type="evidence" value="ECO:0007669"/>
    <property type="project" value="TreeGrafter"/>
</dbReference>
<feature type="compositionally biased region" description="Basic residues" evidence="2">
    <location>
        <begin position="973"/>
        <end position="986"/>
    </location>
</feature>
<name>A0AAV4FP13_9GAST</name>
<feature type="region of interest" description="Disordered" evidence="2">
    <location>
        <begin position="674"/>
        <end position="735"/>
    </location>
</feature>
<feature type="compositionally biased region" description="Polar residues" evidence="2">
    <location>
        <begin position="837"/>
        <end position="849"/>
    </location>
</feature>
<feature type="region of interest" description="Disordered" evidence="2">
    <location>
        <begin position="275"/>
        <end position="334"/>
    </location>
</feature>
<dbReference type="InterPro" id="IPR024138">
    <property type="entry name" value="Pericentriolar_Pcm1"/>
</dbReference>